<dbReference type="InterPro" id="IPR036938">
    <property type="entry name" value="PAP2/HPO_sf"/>
</dbReference>
<reference evidence="9" key="1">
    <citation type="submission" date="2016-05" db="EMBL/GenBank/DDBJ databases">
        <title>Comparative genomics of biotechnologically important yeasts.</title>
        <authorList>
            <consortium name="DOE Joint Genome Institute"/>
            <person name="Riley R."/>
            <person name="Haridas S."/>
            <person name="Wolfe K.H."/>
            <person name="Lopes M.R."/>
            <person name="Hittinger C.T."/>
            <person name="Goker M."/>
            <person name="Salamov A."/>
            <person name="Wisecaver J."/>
            <person name="Long T.M."/>
            <person name="Aerts A.L."/>
            <person name="Barry K."/>
            <person name="Choi C."/>
            <person name="Clum A."/>
            <person name="Coughlan A.Y."/>
            <person name="Deshpande S."/>
            <person name="Douglass A.P."/>
            <person name="Hanson S.J."/>
            <person name="Klenk H.-P."/>
            <person name="Labutti K."/>
            <person name="Lapidus A."/>
            <person name="Lindquist E."/>
            <person name="Lipzen A."/>
            <person name="Meier-Kolthoff J.P."/>
            <person name="Ohm R.A."/>
            <person name="Otillar R.P."/>
            <person name="Pangilinan J."/>
            <person name="Peng Y."/>
            <person name="Rokas A."/>
            <person name="Rosa C.A."/>
            <person name="Scheuner C."/>
            <person name="Sibirny A.A."/>
            <person name="Slot J.C."/>
            <person name="Stielow J.B."/>
            <person name="Sun H."/>
            <person name="Kurtzman C.P."/>
            <person name="Blackwell M."/>
            <person name="Grigoriev I.V."/>
            <person name="Jeffries T.W."/>
        </authorList>
    </citation>
    <scope>NUCLEOTIDE SEQUENCE [LARGE SCALE GENOMIC DNA]</scope>
    <source>
        <strain evidence="9">NRRL Y-2460</strain>
    </source>
</reference>
<dbReference type="CDD" id="cd03390">
    <property type="entry name" value="PAP2_containing_1_like"/>
    <property type="match status" value="1"/>
</dbReference>
<gene>
    <name evidence="8" type="ORF">PACTADRAFT_49888</name>
</gene>
<dbReference type="GO" id="GO:0000810">
    <property type="term" value="F:diacylglycerol diphosphate phosphatase activity"/>
    <property type="evidence" value="ECO:0007669"/>
    <property type="project" value="EnsemblFungi"/>
</dbReference>
<sequence>MAPGELYCDRYSFGFDRLKFYPALVRWRFSDAIFCGLLILIFILNWNYNPGPFQRQFFINDLTISHPFAEHERVPVFALFFASFGIPFAVVTLVSLIFTPRQHKVYVLYVSLLGLFLSLFTTDLITEFLKCWIGRHRPDFLARCVVKEGTPENTMVFAKDVCTTDNIAILLDGFKTTPSGHSSTSFSGLGFLSLWLCGQFLVSHVDTGSWRTIVCGIPAFGACYIALSRTEDYRHHFVDVILGSVLGCIMAWWSYRRIFPKITDDYCYLPYVLIDEEKHDGNTIYRDVEYELTPQHDAEEANGAA</sequence>
<dbReference type="GO" id="GO:0000329">
    <property type="term" value="C:fungal-type vacuole membrane"/>
    <property type="evidence" value="ECO:0007669"/>
    <property type="project" value="EnsemblFungi"/>
</dbReference>
<dbReference type="OrthoDB" id="10030083at2759"/>
<dbReference type="Proteomes" id="UP000094236">
    <property type="component" value="Unassembled WGS sequence"/>
</dbReference>
<dbReference type="InterPro" id="IPR000326">
    <property type="entry name" value="PAP2/HPO"/>
</dbReference>
<dbReference type="GO" id="GO:0006644">
    <property type="term" value="P:phospholipid metabolic process"/>
    <property type="evidence" value="ECO:0007669"/>
    <property type="project" value="EnsemblFungi"/>
</dbReference>
<dbReference type="PANTHER" id="PTHR10165">
    <property type="entry name" value="LIPID PHOSPHATE PHOSPHATASE"/>
    <property type="match status" value="1"/>
</dbReference>
<evidence type="ECO:0000256" key="3">
    <source>
        <dbReference type="ARBA" id="ARBA00022692"/>
    </source>
</evidence>
<dbReference type="Pfam" id="PF01569">
    <property type="entry name" value="PAP2"/>
    <property type="match status" value="1"/>
</dbReference>
<feature type="domain" description="Phosphatidic acid phosphatase type 2/haloperoxidase" evidence="7">
    <location>
        <begin position="113"/>
        <end position="255"/>
    </location>
</feature>
<feature type="transmembrane region" description="Helical" evidence="6">
    <location>
        <begin position="29"/>
        <end position="48"/>
    </location>
</feature>
<keyword evidence="9" id="KW-1185">Reference proteome</keyword>
<accession>A0A1E4TTT8</accession>
<keyword evidence="5 6" id="KW-0472">Membrane</keyword>
<evidence type="ECO:0000256" key="1">
    <source>
        <dbReference type="ARBA" id="ARBA00004141"/>
    </source>
</evidence>
<keyword evidence="4 6" id="KW-1133">Transmembrane helix</keyword>
<dbReference type="InterPro" id="IPR043216">
    <property type="entry name" value="PAP-like"/>
</dbReference>
<dbReference type="PANTHER" id="PTHR10165:SF35">
    <property type="entry name" value="RE23632P"/>
    <property type="match status" value="1"/>
</dbReference>
<evidence type="ECO:0000256" key="4">
    <source>
        <dbReference type="ARBA" id="ARBA00022989"/>
    </source>
</evidence>
<evidence type="ECO:0000256" key="6">
    <source>
        <dbReference type="SAM" id="Phobius"/>
    </source>
</evidence>
<dbReference type="AlphaFoldDB" id="A0A1E4TTT8"/>
<evidence type="ECO:0000256" key="5">
    <source>
        <dbReference type="ARBA" id="ARBA00023136"/>
    </source>
</evidence>
<keyword evidence="3 6" id="KW-0812">Transmembrane</keyword>
<evidence type="ECO:0000259" key="7">
    <source>
        <dbReference type="SMART" id="SM00014"/>
    </source>
</evidence>
<dbReference type="SMART" id="SM00014">
    <property type="entry name" value="acidPPc"/>
    <property type="match status" value="1"/>
</dbReference>
<dbReference type="STRING" id="669874.A0A1E4TTT8"/>
<comment type="similarity">
    <text evidence="2">Belongs to the PA-phosphatase related phosphoesterase family.</text>
</comment>
<feature type="transmembrane region" description="Helical" evidence="6">
    <location>
        <begin position="76"/>
        <end position="98"/>
    </location>
</feature>
<feature type="transmembrane region" description="Helical" evidence="6">
    <location>
        <begin position="105"/>
        <end position="125"/>
    </location>
</feature>
<evidence type="ECO:0000313" key="8">
    <source>
        <dbReference type="EMBL" id="ODV95140.1"/>
    </source>
</evidence>
<dbReference type="GO" id="GO:0008195">
    <property type="term" value="F:phosphatidate phosphatase activity"/>
    <property type="evidence" value="ECO:0007669"/>
    <property type="project" value="EnsemblFungi"/>
</dbReference>
<dbReference type="EMBL" id="KV454014">
    <property type="protein sequence ID" value="ODV95140.1"/>
    <property type="molecule type" value="Genomic_DNA"/>
</dbReference>
<dbReference type="GO" id="GO:0046839">
    <property type="term" value="P:phospholipid dephosphorylation"/>
    <property type="evidence" value="ECO:0007669"/>
    <property type="project" value="TreeGrafter"/>
</dbReference>
<proteinExistence type="inferred from homology"/>
<comment type="subcellular location">
    <subcellularLocation>
        <location evidence="1">Membrane</location>
        <topology evidence="1">Multi-pass membrane protein</topology>
    </subcellularLocation>
</comment>
<organism evidence="8 9">
    <name type="scientific">Pachysolen tannophilus NRRL Y-2460</name>
    <dbReference type="NCBI Taxonomy" id="669874"/>
    <lineage>
        <taxon>Eukaryota</taxon>
        <taxon>Fungi</taxon>
        <taxon>Dikarya</taxon>
        <taxon>Ascomycota</taxon>
        <taxon>Saccharomycotina</taxon>
        <taxon>Pichiomycetes</taxon>
        <taxon>Pachysolenaceae</taxon>
        <taxon>Pachysolen</taxon>
    </lineage>
</organism>
<evidence type="ECO:0000313" key="9">
    <source>
        <dbReference type="Proteomes" id="UP000094236"/>
    </source>
</evidence>
<evidence type="ECO:0000256" key="2">
    <source>
        <dbReference type="ARBA" id="ARBA00008816"/>
    </source>
</evidence>
<dbReference type="Gene3D" id="1.20.144.10">
    <property type="entry name" value="Phosphatidic acid phosphatase type 2/haloperoxidase"/>
    <property type="match status" value="1"/>
</dbReference>
<dbReference type="GO" id="GO:0045121">
    <property type="term" value="C:membrane raft"/>
    <property type="evidence" value="ECO:0007669"/>
    <property type="project" value="EnsemblFungi"/>
</dbReference>
<name>A0A1E4TTT8_PACTA</name>
<dbReference type="SUPFAM" id="SSF48317">
    <property type="entry name" value="Acid phosphatase/Vanadium-dependent haloperoxidase"/>
    <property type="match status" value="1"/>
</dbReference>
<dbReference type="GO" id="GO:0042802">
    <property type="term" value="F:identical protein binding"/>
    <property type="evidence" value="ECO:0007669"/>
    <property type="project" value="EnsemblFungi"/>
</dbReference>
<protein>
    <recommendedName>
        <fullName evidence="7">Phosphatidic acid phosphatase type 2/haloperoxidase domain-containing protein</fullName>
    </recommendedName>
</protein>